<dbReference type="GO" id="GO:0004519">
    <property type="term" value="F:endonuclease activity"/>
    <property type="evidence" value="ECO:0007669"/>
    <property type="project" value="InterPro"/>
</dbReference>
<dbReference type="RefSeq" id="WP_151677562.1">
    <property type="nucleotide sequence ID" value="NZ_WBWA01000005.1"/>
</dbReference>
<dbReference type="InterPro" id="IPR046453">
    <property type="entry name" value="GpA_ATPase"/>
</dbReference>
<name>A0A833CNL9_9HYPH</name>
<evidence type="ECO:0000313" key="4">
    <source>
        <dbReference type="EMBL" id="KAB2666011.1"/>
    </source>
</evidence>
<evidence type="ECO:0000259" key="3">
    <source>
        <dbReference type="Pfam" id="PF20454"/>
    </source>
</evidence>
<dbReference type="InterPro" id="IPR046454">
    <property type="entry name" value="GpA_endonuclease"/>
</dbReference>
<dbReference type="EMBL" id="WBWA01000005">
    <property type="protein sequence ID" value="KAB2666011.1"/>
    <property type="molecule type" value="Genomic_DNA"/>
</dbReference>
<proteinExistence type="predicted"/>
<reference evidence="4 5" key="1">
    <citation type="submission" date="2019-09" db="EMBL/GenBank/DDBJ databases">
        <title>Taxonomic organization of the family Brucellaceae based on a phylogenomic approach.</title>
        <authorList>
            <person name="Leclercq S."/>
            <person name="Cloeckaert A."/>
            <person name="Zygmunt M.S."/>
        </authorList>
    </citation>
    <scope>NUCLEOTIDE SEQUENCE [LARGE SCALE GENOMIC DNA]</scope>
    <source>
        <strain evidence="4 5">LMG 18957</strain>
    </source>
</reference>
<dbReference type="Pfam" id="PF05876">
    <property type="entry name" value="GpA_ATPase"/>
    <property type="match status" value="1"/>
</dbReference>
<evidence type="ECO:0000256" key="1">
    <source>
        <dbReference type="SAM" id="MobiDB-lite"/>
    </source>
</evidence>
<accession>A0A833CNL9</accession>
<protein>
    <submittedName>
        <fullName evidence="4">Terminase</fullName>
    </submittedName>
</protein>
<evidence type="ECO:0000313" key="5">
    <source>
        <dbReference type="Proteomes" id="UP000430843"/>
    </source>
</evidence>
<gene>
    <name evidence="4" type="ORF">F9K91_07730</name>
</gene>
<feature type="region of interest" description="Disordered" evidence="1">
    <location>
        <begin position="656"/>
        <end position="689"/>
    </location>
</feature>
<feature type="compositionally biased region" description="Pro residues" evidence="1">
    <location>
        <begin position="661"/>
        <end position="675"/>
    </location>
</feature>
<feature type="domain" description="Phage terminase large subunit GpA ATPase" evidence="2">
    <location>
        <begin position="53"/>
        <end position="316"/>
    </location>
</feature>
<dbReference type="GO" id="GO:0016887">
    <property type="term" value="F:ATP hydrolysis activity"/>
    <property type="evidence" value="ECO:0007669"/>
    <property type="project" value="InterPro"/>
</dbReference>
<keyword evidence="5" id="KW-1185">Reference proteome</keyword>
<evidence type="ECO:0000259" key="2">
    <source>
        <dbReference type="Pfam" id="PF05876"/>
    </source>
</evidence>
<feature type="domain" description="Terminase large subunit GpA endonuclease" evidence="3">
    <location>
        <begin position="359"/>
        <end position="642"/>
    </location>
</feature>
<comment type="caution">
    <text evidence="4">The sequence shown here is derived from an EMBL/GenBank/DDBJ whole genome shotgun (WGS) entry which is preliminary data.</text>
</comment>
<dbReference type="Pfam" id="PF20454">
    <property type="entry name" value="GpA_nuclease"/>
    <property type="match status" value="1"/>
</dbReference>
<dbReference type="Proteomes" id="UP000430843">
    <property type="component" value="Unassembled WGS sequence"/>
</dbReference>
<organism evidence="4 5">
    <name type="scientific">Brucella tritici</name>
    <dbReference type="NCBI Taxonomy" id="94626"/>
    <lineage>
        <taxon>Bacteria</taxon>
        <taxon>Pseudomonadati</taxon>
        <taxon>Pseudomonadota</taxon>
        <taxon>Alphaproteobacteria</taxon>
        <taxon>Hyphomicrobiales</taxon>
        <taxon>Brucellaceae</taxon>
        <taxon>Brucella/Ochrobactrum group</taxon>
        <taxon>Brucella</taxon>
    </lineage>
</organism>
<dbReference type="AlphaFoldDB" id="A0A833CNL9"/>
<feature type="region of interest" description="Disordered" evidence="1">
    <location>
        <begin position="33"/>
        <end position="62"/>
    </location>
</feature>
<sequence>MTSSTREGSDWQIVLPKKSRIYGRVRKLLTPRPRTDPVQWAKDNREYPDTAGHPGPRNPHKTPYMIPFAMAVHGRTHKRVVMVVSAQSGKSETFLDLIGERLDTHPVPTLYVGPSKDFIINQWEPRIDELMRSTCLKDVVAAKSKQKKTKKLINGVPLRLAHGGSSTAMKSDPFGLALTDEVDELAGNLNGQGDPVGLIDARGDTYPAFVHAITSTPSEGVAEVETDPESGLEFWSEVDPDEIKSTVWRLWLTGTRYHWAWPCPHCGEYFIPRFACLAWDKPMSEAGRELPSTPALAQRTAHLMCPKNGCLIFDNDPAPDNADITTKEWMNDRGVYVAPGQSVDLEGNVIGMPPDAWTLSYWVSGLCSPFKSWGERAAAYVEAVRSGNPRAVQSVKNQGFGELYSPGGGAAPEWSEVMECTDDYVMGEVPAAVKVLTLTCDVQLDRLIYVIRGWGAGGTSWLVEARELYGMTEGEEVWDTFANVLTDTYDGLPIRLALVDSGYRPGKKFLVPEHRVYAFARRFPHLVRATKGSSNPMRKPLLANKIDIQIGGKEIKKGLDLLRLDTDYFKSWVQQKIRWADDAPGAWYLPEDISEDYARQIVSESRMRAPGGKVKWVQRSKENHFLDCESMQGACAMILNLSKLRDDVNPSRRVVREVQPTEPPETPTRPAPNRPARPSSVWGSRGSIW</sequence>